<dbReference type="InterPro" id="IPR001387">
    <property type="entry name" value="Cro/C1-type_HTH"/>
</dbReference>
<keyword evidence="2" id="KW-0238">DNA-binding</keyword>
<reference evidence="5" key="1">
    <citation type="submission" date="2021-07" db="EMBL/GenBank/DDBJ databases">
        <title>Candidatus Kaistella beijingensis sp. nov. isolated from a municipal wastewater treatment plant is involved in sludge foaming.</title>
        <authorList>
            <person name="Song Y."/>
            <person name="Liu S.-J."/>
        </authorList>
    </citation>
    <scope>NUCLEOTIDE SEQUENCE</scope>
    <source>
        <strain evidence="5">DSM 43998</strain>
    </source>
</reference>
<dbReference type="PANTHER" id="PTHR46797">
    <property type="entry name" value="HTH-TYPE TRANSCRIPTIONAL REGULATOR"/>
    <property type="match status" value="1"/>
</dbReference>
<dbReference type="SMART" id="SM00530">
    <property type="entry name" value="HTH_XRE"/>
    <property type="match status" value="1"/>
</dbReference>
<proteinExistence type="predicted"/>
<dbReference type="EMBL" id="CP079105">
    <property type="protein sequence ID" value="QXQ12689.1"/>
    <property type="molecule type" value="Genomic_DNA"/>
</dbReference>
<organism evidence="5 6">
    <name type="scientific">Skermania pinensis</name>
    <dbReference type="NCBI Taxonomy" id="39122"/>
    <lineage>
        <taxon>Bacteria</taxon>
        <taxon>Bacillati</taxon>
        <taxon>Actinomycetota</taxon>
        <taxon>Actinomycetes</taxon>
        <taxon>Mycobacteriales</taxon>
        <taxon>Gordoniaceae</taxon>
        <taxon>Skermania</taxon>
    </lineage>
</organism>
<keyword evidence="6" id="KW-1185">Reference proteome</keyword>
<dbReference type="Proteomes" id="UP000887023">
    <property type="component" value="Chromosome"/>
</dbReference>
<keyword evidence="1" id="KW-0805">Transcription regulation</keyword>
<name>A0ABX8S4F4_9ACTN</name>
<dbReference type="Gene3D" id="1.10.260.40">
    <property type="entry name" value="lambda repressor-like DNA-binding domains"/>
    <property type="match status" value="1"/>
</dbReference>
<protein>
    <submittedName>
        <fullName evidence="5">Helix-turn-helix domain-containing protein</fullName>
    </submittedName>
</protein>
<dbReference type="SUPFAM" id="SSF47413">
    <property type="entry name" value="lambda repressor-like DNA-binding domains"/>
    <property type="match status" value="1"/>
</dbReference>
<evidence type="ECO:0000256" key="3">
    <source>
        <dbReference type="ARBA" id="ARBA00023163"/>
    </source>
</evidence>
<dbReference type="InterPro" id="IPR010982">
    <property type="entry name" value="Lambda_DNA-bd_dom_sf"/>
</dbReference>
<dbReference type="InterPro" id="IPR050807">
    <property type="entry name" value="TransReg_Diox_bact_type"/>
</dbReference>
<gene>
    <name evidence="5" type="ORF">KV203_12075</name>
</gene>
<dbReference type="RefSeq" id="WP_066467297.1">
    <property type="nucleotide sequence ID" value="NZ_CBCRUZ010000012.1"/>
</dbReference>
<sequence length="125" mass="13901">MAQKGGELEWRTYGLSIAKRVRALRTHRALSQDQLAELSGLHRNQISNIERNTSRDDGCADPQMSTIYRLARALDVAPSALIPDADHQVNERSAETASDIAWSAVETHLLAQLAEWDPARPLTKN</sequence>
<evidence type="ECO:0000313" key="5">
    <source>
        <dbReference type="EMBL" id="QXQ12689.1"/>
    </source>
</evidence>
<accession>A0ABX8S4F4</accession>
<feature type="domain" description="HTH cro/C1-type" evidence="4">
    <location>
        <begin position="21"/>
        <end position="81"/>
    </location>
</feature>
<evidence type="ECO:0000259" key="4">
    <source>
        <dbReference type="PROSITE" id="PS50943"/>
    </source>
</evidence>
<dbReference type="PROSITE" id="PS50943">
    <property type="entry name" value="HTH_CROC1"/>
    <property type="match status" value="1"/>
</dbReference>
<evidence type="ECO:0000313" key="6">
    <source>
        <dbReference type="Proteomes" id="UP000887023"/>
    </source>
</evidence>
<keyword evidence="3" id="KW-0804">Transcription</keyword>
<dbReference type="Pfam" id="PF12844">
    <property type="entry name" value="HTH_19"/>
    <property type="match status" value="1"/>
</dbReference>
<evidence type="ECO:0000256" key="1">
    <source>
        <dbReference type="ARBA" id="ARBA00023015"/>
    </source>
</evidence>
<evidence type="ECO:0000256" key="2">
    <source>
        <dbReference type="ARBA" id="ARBA00023125"/>
    </source>
</evidence>
<dbReference type="PANTHER" id="PTHR46797:SF23">
    <property type="entry name" value="HTH-TYPE TRANSCRIPTIONAL REGULATOR SUTR"/>
    <property type="match status" value="1"/>
</dbReference>
<dbReference type="CDD" id="cd00093">
    <property type="entry name" value="HTH_XRE"/>
    <property type="match status" value="1"/>
</dbReference>